<dbReference type="PROSITE" id="PS01243">
    <property type="entry name" value="BI1"/>
    <property type="match status" value="1"/>
</dbReference>
<evidence type="ECO:0000256" key="2">
    <source>
        <dbReference type="ARBA" id="ARBA00010350"/>
    </source>
</evidence>
<evidence type="ECO:0000256" key="7">
    <source>
        <dbReference type="RuleBase" id="RU004379"/>
    </source>
</evidence>
<reference evidence="8 9" key="1">
    <citation type="submission" date="2017-12" db="EMBL/GenBank/DDBJ databases">
        <title>Phylogenetic diversity of female urinary microbiome.</title>
        <authorList>
            <person name="Thomas-White K."/>
            <person name="Wolfe A.J."/>
        </authorList>
    </citation>
    <scope>NUCLEOTIDE SEQUENCE [LARGE SCALE GENOMIC DNA]</scope>
    <source>
        <strain evidence="8 9">UMB0112</strain>
    </source>
</reference>
<comment type="similarity">
    <text evidence="2 7">Belongs to the BI1 family.</text>
</comment>
<feature type="transmembrane region" description="Helical" evidence="7">
    <location>
        <begin position="86"/>
        <end position="112"/>
    </location>
</feature>
<dbReference type="RefSeq" id="WP_101637131.1">
    <property type="nucleotide sequence ID" value="NZ_PKHU01000003.1"/>
</dbReference>
<dbReference type="EMBL" id="PKHU01000003">
    <property type="protein sequence ID" value="PKZ29568.1"/>
    <property type="molecule type" value="Genomic_DNA"/>
</dbReference>
<dbReference type="PANTHER" id="PTHR23291">
    <property type="entry name" value="BAX INHIBITOR-RELATED"/>
    <property type="match status" value="1"/>
</dbReference>
<evidence type="ECO:0000256" key="3">
    <source>
        <dbReference type="ARBA" id="ARBA00022475"/>
    </source>
</evidence>
<feature type="transmembrane region" description="Helical" evidence="7">
    <location>
        <begin position="35"/>
        <end position="55"/>
    </location>
</feature>
<dbReference type="AlphaFoldDB" id="A0A2I1NB28"/>
<dbReference type="GO" id="GO:0005886">
    <property type="term" value="C:plasma membrane"/>
    <property type="evidence" value="ECO:0007669"/>
    <property type="project" value="UniProtKB-SubCell"/>
</dbReference>
<keyword evidence="3" id="KW-1003">Cell membrane</keyword>
<dbReference type="Pfam" id="PF01027">
    <property type="entry name" value="Bax1-I"/>
    <property type="match status" value="1"/>
</dbReference>
<comment type="subcellular location">
    <subcellularLocation>
        <location evidence="1">Cell membrane</location>
        <topology evidence="1">Multi-pass membrane protein</topology>
    </subcellularLocation>
</comment>
<keyword evidence="5 7" id="KW-1133">Transmembrane helix</keyword>
<organism evidence="8 9">
    <name type="scientific">Campylobacter ureolyticus</name>
    <dbReference type="NCBI Taxonomy" id="827"/>
    <lineage>
        <taxon>Bacteria</taxon>
        <taxon>Pseudomonadati</taxon>
        <taxon>Campylobacterota</taxon>
        <taxon>Epsilonproteobacteria</taxon>
        <taxon>Campylobacterales</taxon>
        <taxon>Campylobacteraceae</taxon>
        <taxon>Campylobacter</taxon>
    </lineage>
</organism>
<dbReference type="CDD" id="cd10432">
    <property type="entry name" value="BI-1-like_bacterial"/>
    <property type="match status" value="1"/>
</dbReference>
<evidence type="ECO:0000313" key="8">
    <source>
        <dbReference type="EMBL" id="PKZ29568.1"/>
    </source>
</evidence>
<dbReference type="InterPro" id="IPR006213">
    <property type="entry name" value="Bax_inhbtr1_CS"/>
</dbReference>
<keyword evidence="6 7" id="KW-0472">Membrane</keyword>
<dbReference type="PANTHER" id="PTHR23291:SF115">
    <property type="entry name" value="MODULATOR OF FTSH PROTEASE YCCA"/>
    <property type="match status" value="1"/>
</dbReference>
<accession>A0A2I1NB28</accession>
<feature type="transmembrane region" description="Helical" evidence="7">
    <location>
        <begin position="204"/>
        <end position="230"/>
    </location>
</feature>
<dbReference type="Proteomes" id="UP000234639">
    <property type="component" value="Unassembled WGS sequence"/>
</dbReference>
<evidence type="ECO:0000256" key="4">
    <source>
        <dbReference type="ARBA" id="ARBA00022692"/>
    </source>
</evidence>
<feature type="transmembrane region" description="Helical" evidence="7">
    <location>
        <begin position="150"/>
        <end position="168"/>
    </location>
</feature>
<evidence type="ECO:0000313" key="9">
    <source>
        <dbReference type="Proteomes" id="UP000234639"/>
    </source>
</evidence>
<gene>
    <name evidence="8" type="ORF">CYJ41_04225</name>
</gene>
<evidence type="ECO:0000256" key="1">
    <source>
        <dbReference type="ARBA" id="ARBA00004651"/>
    </source>
</evidence>
<dbReference type="InterPro" id="IPR006214">
    <property type="entry name" value="Bax_inhibitor_1-related"/>
</dbReference>
<feature type="transmembrane region" description="Helical" evidence="7">
    <location>
        <begin position="174"/>
        <end position="192"/>
    </location>
</feature>
<protein>
    <submittedName>
        <fullName evidence="8">BAX inhibitor (BI)-1/YccA family protein</fullName>
    </submittedName>
</protein>
<evidence type="ECO:0000256" key="5">
    <source>
        <dbReference type="ARBA" id="ARBA00022989"/>
    </source>
</evidence>
<comment type="caution">
    <text evidence="8">The sequence shown here is derived from an EMBL/GenBank/DDBJ whole genome shotgun (WGS) entry which is preliminary data.</text>
</comment>
<name>A0A2I1NB28_9BACT</name>
<keyword evidence="4 7" id="KW-0812">Transmembrane</keyword>
<feature type="transmembrane region" description="Helical" evidence="7">
    <location>
        <begin position="61"/>
        <end position="79"/>
    </location>
</feature>
<feature type="transmembrane region" description="Helical" evidence="7">
    <location>
        <begin position="118"/>
        <end position="138"/>
    </location>
</feature>
<evidence type="ECO:0000256" key="6">
    <source>
        <dbReference type="ARBA" id="ARBA00023136"/>
    </source>
</evidence>
<sequence length="233" mass="25204">MSLYDRDYAQDSQSIEHSLEQSSELSTFIKDTYKLIAASLIAAVAGAFVGMNAGIPRSPMLSILFLAVELIMLFGMSFADKRGMRGLALGLLFAFTFVTGLFLGPVLSMYVGAGAGHVVTQAFVMTAVAFGGLTLYAINAKADFSSWAKPLFFVLLGVIVAGLLNLFLFRSTMLSLGISSVSAILFSMYILFDTQNIIRGRYDSPIMAAVGMYLNILNLFISLLNILGILNRD</sequence>
<proteinExistence type="inferred from homology"/>